<evidence type="ECO:0000313" key="2">
    <source>
        <dbReference type="EMBL" id="KRY17983.1"/>
    </source>
</evidence>
<protein>
    <submittedName>
        <fullName evidence="2">Uncharacterized protein</fullName>
    </submittedName>
</protein>
<sequence>MCENFQKFEFLIFPEIGKSSILKTPSFILHHSFRMDCLVLVFFQLSIFGVIILCLFASNCGCIPYVVTHENQQCTSHSTLMYDAMSNTGFIAEIGSRNTTADSQQTFFIHEFVPLELALSTNSLV</sequence>
<comment type="caution">
    <text evidence="2">The sequence shown here is derived from an EMBL/GenBank/DDBJ whole genome shotgun (WGS) entry which is preliminary data.</text>
</comment>
<keyword evidence="1" id="KW-1133">Transmembrane helix</keyword>
<organism evidence="2 3">
    <name type="scientific">Trichinella patagoniensis</name>
    <dbReference type="NCBI Taxonomy" id="990121"/>
    <lineage>
        <taxon>Eukaryota</taxon>
        <taxon>Metazoa</taxon>
        <taxon>Ecdysozoa</taxon>
        <taxon>Nematoda</taxon>
        <taxon>Enoplea</taxon>
        <taxon>Dorylaimia</taxon>
        <taxon>Trichinellida</taxon>
        <taxon>Trichinellidae</taxon>
        <taxon>Trichinella</taxon>
    </lineage>
</organism>
<proteinExistence type="predicted"/>
<name>A0A0V0ZZI0_9BILA</name>
<accession>A0A0V0ZZI0</accession>
<keyword evidence="1" id="KW-0812">Transmembrane</keyword>
<evidence type="ECO:0000256" key="1">
    <source>
        <dbReference type="SAM" id="Phobius"/>
    </source>
</evidence>
<evidence type="ECO:0000313" key="3">
    <source>
        <dbReference type="Proteomes" id="UP000054783"/>
    </source>
</evidence>
<keyword evidence="1" id="KW-0472">Membrane</keyword>
<keyword evidence="3" id="KW-1185">Reference proteome</keyword>
<reference evidence="2 3" key="1">
    <citation type="submission" date="2015-01" db="EMBL/GenBank/DDBJ databases">
        <title>Evolution of Trichinella species and genotypes.</title>
        <authorList>
            <person name="Korhonen P.K."/>
            <person name="Edoardo P."/>
            <person name="Giuseppe L.R."/>
            <person name="Gasser R.B."/>
        </authorList>
    </citation>
    <scope>NUCLEOTIDE SEQUENCE [LARGE SCALE GENOMIC DNA]</scope>
    <source>
        <strain evidence="2">ISS2496</strain>
    </source>
</reference>
<dbReference type="EMBL" id="JYDQ01000053">
    <property type="protein sequence ID" value="KRY17983.1"/>
    <property type="molecule type" value="Genomic_DNA"/>
</dbReference>
<feature type="transmembrane region" description="Helical" evidence="1">
    <location>
        <begin position="37"/>
        <end position="58"/>
    </location>
</feature>
<gene>
    <name evidence="2" type="ORF">T12_6309</name>
</gene>
<dbReference type="AlphaFoldDB" id="A0A0V0ZZI0"/>
<dbReference type="Proteomes" id="UP000054783">
    <property type="component" value="Unassembled WGS sequence"/>
</dbReference>